<name>A0A6M3LSD0_9ZZZZ</name>
<gene>
    <name evidence="1" type="ORF">MM415B08709_0002</name>
</gene>
<evidence type="ECO:0000313" key="1">
    <source>
        <dbReference type="EMBL" id="QJA96432.1"/>
    </source>
</evidence>
<dbReference type="EMBL" id="MT143400">
    <property type="protein sequence ID" value="QJA96432.1"/>
    <property type="molecule type" value="Genomic_DNA"/>
</dbReference>
<protein>
    <submittedName>
        <fullName evidence="1">Uncharacterized protein</fullName>
    </submittedName>
</protein>
<dbReference type="AlphaFoldDB" id="A0A6M3LSD0"/>
<proteinExistence type="predicted"/>
<accession>A0A6M3LSD0</accession>
<reference evidence="1" key="1">
    <citation type="submission" date="2020-03" db="EMBL/GenBank/DDBJ databases">
        <title>The deep terrestrial virosphere.</title>
        <authorList>
            <person name="Holmfeldt K."/>
            <person name="Nilsson E."/>
            <person name="Simone D."/>
            <person name="Lopez-Fernandez M."/>
            <person name="Wu X."/>
            <person name="de Brujin I."/>
            <person name="Lundin D."/>
            <person name="Andersson A."/>
            <person name="Bertilsson S."/>
            <person name="Dopson M."/>
        </authorList>
    </citation>
    <scope>NUCLEOTIDE SEQUENCE</scope>
    <source>
        <strain evidence="1">MM415B08709</strain>
    </source>
</reference>
<sequence>MGGDIGLTNHRLLGRSANKDYDISWYLEEDYTHPNDMNIVKITICNGKITQDKRSYPIAVLQSIETQLKII</sequence>
<organism evidence="1">
    <name type="scientific">viral metagenome</name>
    <dbReference type="NCBI Taxonomy" id="1070528"/>
    <lineage>
        <taxon>unclassified sequences</taxon>
        <taxon>metagenomes</taxon>
        <taxon>organismal metagenomes</taxon>
    </lineage>
</organism>